<evidence type="ECO:0000313" key="1">
    <source>
        <dbReference type="EMBL" id="WWO40320.1"/>
    </source>
</evidence>
<evidence type="ECO:0000313" key="2">
    <source>
        <dbReference type="Proteomes" id="UP001379444"/>
    </source>
</evidence>
<dbReference type="Proteomes" id="UP001379444">
    <property type="component" value="Chromosome"/>
</dbReference>
<keyword evidence="2" id="KW-1185">Reference proteome</keyword>
<name>A0ABZ2GF31_9GAMM</name>
<accession>A0ABZ2GF31</accession>
<protein>
    <submittedName>
        <fullName evidence="1">Uncharacterized protein</fullName>
    </submittedName>
</protein>
<organism evidence="1 2">
    <name type="scientific">Pectobacterium cacticida</name>
    <dbReference type="NCBI Taxonomy" id="69221"/>
    <lineage>
        <taxon>Bacteria</taxon>
        <taxon>Pseudomonadati</taxon>
        <taxon>Pseudomonadota</taxon>
        <taxon>Gammaproteobacteria</taxon>
        <taxon>Enterobacterales</taxon>
        <taxon>Pectobacteriaceae</taxon>
        <taxon>Pectobacterium</taxon>
    </lineage>
</organism>
<reference evidence="1 2" key="1">
    <citation type="journal article" date="2024" name="Front. Plant Sci.">
        <title>Comprehensive phenomic and genomic studies of the species, Pectobacterium cacticida and proposal for reclassification as Alcorniella cacticida comb. nov.</title>
        <authorList>
            <person name="Jonca J."/>
            <person name="Pirhonen M."/>
            <person name="Waleron M.M."/>
            <person name="Gawor J."/>
            <person name="Mrozik A."/>
            <person name="Smoktunowicz M."/>
            <person name="Waleron K."/>
            <person name="Waleron M."/>
        </authorList>
    </citation>
    <scope>NUCLEOTIDE SEQUENCE [LARGE SCALE GENOMIC DNA]</scope>
    <source>
        <strain evidence="1 2">DPMP6</strain>
    </source>
</reference>
<dbReference type="EMBL" id="CP125967">
    <property type="protein sequence ID" value="WWO40320.1"/>
    <property type="molecule type" value="Genomic_DNA"/>
</dbReference>
<dbReference type="RefSeq" id="WP_264499050.1">
    <property type="nucleotide sequence ID" value="NZ_CP109947.1"/>
</dbReference>
<sequence>MSSITVSILRQLMWGIKTTPDIASRRSEDEAGYARCNSDEKPIALDYHNRRMGTMPLAG</sequence>
<proteinExistence type="predicted"/>
<gene>
    <name evidence="1" type="ORF">QNA12_03325</name>
</gene>